<dbReference type="Proteomes" id="UP000265515">
    <property type="component" value="Unassembled WGS sequence"/>
</dbReference>
<evidence type="ECO:0000313" key="8">
    <source>
        <dbReference type="Proteomes" id="UP000265515"/>
    </source>
</evidence>
<sequence>MRRAQRRQHDAAPEHVQETFRGPSPVYRYLVVGQKVDNKRVMMLRCTFCNKVFQGPGHETFQQTNYCKDVNDEALHIEIASMQAVETHPAELEEVRQPFWVTGATILSGGGKSRDGRPIVNFLVAGSRGVVMYMTINREGEPDDAVHVLQRWVTIFHDFRFGGPQRVNAICTDSTSADDDSDDERIPEAADDSAFPIPREIDKTHEDTKDVETRTYTARRAGNFDEMEMTGGDEDRWGPFGEVASTDDVRDERVGNTCTSRVEGS</sequence>
<feature type="region of interest" description="Disordered" evidence="5">
    <location>
        <begin position="217"/>
        <end position="265"/>
    </location>
</feature>
<proteinExistence type="predicted"/>
<evidence type="ECO:0000256" key="4">
    <source>
        <dbReference type="PROSITE-ProRule" id="PRU00027"/>
    </source>
</evidence>
<comment type="caution">
    <text evidence="7">The sequence shown here is derived from an EMBL/GenBank/DDBJ whole genome shotgun (WGS) entry which is preliminary data.</text>
</comment>
<dbReference type="AlphaFoldDB" id="A0A388K307"/>
<dbReference type="EMBL" id="BFEA01000050">
    <property type="protein sequence ID" value="GBG64405.1"/>
    <property type="molecule type" value="Genomic_DNA"/>
</dbReference>
<organism evidence="7 8">
    <name type="scientific">Chara braunii</name>
    <name type="common">Braun's stonewort</name>
    <dbReference type="NCBI Taxonomy" id="69332"/>
    <lineage>
        <taxon>Eukaryota</taxon>
        <taxon>Viridiplantae</taxon>
        <taxon>Streptophyta</taxon>
        <taxon>Charophyceae</taxon>
        <taxon>Charales</taxon>
        <taxon>Characeae</taxon>
        <taxon>Chara</taxon>
    </lineage>
</organism>
<evidence type="ECO:0000256" key="2">
    <source>
        <dbReference type="ARBA" id="ARBA00022771"/>
    </source>
</evidence>
<dbReference type="PROSITE" id="PS50808">
    <property type="entry name" value="ZF_BED"/>
    <property type="match status" value="1"/>
</dbReference>
<reference evidence="7 8" key="1">
    <citation type="journal article" date="2018" name="Cell">
        <title>The Chara Genome: Secondary Complexity and Implications for Plant Terrestrialization.</title>
        <authorList>
            <person name="Nishiyama T."/>
            <person name="Sakayama H."/>
            <person name="Vries J.D."/>
            <person name="Buschmann H."/>
            <person name="Saint-Marcoux D."/>
            <person name="Ullrich K.K."/>
            <person name="Haas F.B."/>
            <person name="Vanderstraeten L."/>
            <person name="Becker D."/>
            <person name="Lang D."/>
            <person name="Vosolsobe S."/>
            <person name="Rombauts S."/>
            <person name="Wilhelmsson P.K.I."/>
            <person name="Janitza P."/>
            <person name="Kern R."/>
            <person name="Heyl A."/>
            <person name="Rumpler F."/>
            <person name="Villalobos L.I.A.C."/>
            <person name="Clay J.M."/>
            <person name="Skokan R."/>
            <person name="Toyoda A."/>
            <person name="Suzuki Y."/>
            <person name="Kagoshima H."/>
            <person name="Schijlen E."/>
            <person name="Tajeshwar N."/>
            <person name="Catarino B."/>
            <person name="Hetherington A.J."/>
            <person name="Saltykova A."/>
            <person name="Bonnot C."/>
            <person name="Breuninger H."/>
            <person name="Symeonidi A."/>
            <person name="Radhakrishnan G.V."/>
            <person name="Van Nieuwerburgh F."/>
            <person name="Deforce D."/>
            <person name="Chang C."/>
            <person name="Karol K.G."/>
            <person name="Hedrich R."/>
            <person name="Ulvskov P."/>
            <person name="Glockner G."/>
            <person name="Delwiche C.F."/>
            <person name="Petrasek J."/>
            <person name="Van de Peer Y."/>
            <person name="Friml J."/>
            <person name="Beilby M."/>
            <person name="Dolan L."/>
            <person name="Kohara Y."/>
            <person name="Sugano S."/>
            <person name="Fujiyama A."/>
            <person name="Delaux P.-M."/>
            <person name="Quint M."/>
            <person name="TheiBen G."/>
            <person name="Hagemann M."/>
            <person name="Harholt J."/>
            <person name="Dunand C."/>
            <person name="Zachgo S."/>
            <person name="Langdale J."/>
            <person name="Maumus F."/>
            <person name="Straeten D.V.D."/>
            <person name="Gould S.B."/>
            <person name="Rensing S.A."/>
        </authorList>
    </citation>
    <scope>NUCLEOTIDE SEQUENCE [LARGE SCALE GENOMIC DNA]</scope>
    <source>
        <strain evidence="7 8">S276</strain>
    </source>
</reference>
<evidence type="ECO:0000259" key="6">
    <source>
        <dbReference type="PROSITE" id="PS50808"/>
    </source>
</evidence>
<keyword evidence="8" id="KW-1185">Reference proteome</keyword>
<protein>
    <recommendedName>
        <fullName evidence="6">BED-type domain-containing protein</fullName>
    </recommendedName>
</protein>
<name>A0A388K307_CHABU</name>
<feature type="compositionally biased region" description="Polar residues" evidence="5">
    <location>
        <begin position="256"/>
        <end position="265"/>
    </location>
</feature>
<accession>A0A388K307</accession>
<dbReference type="GO" id="GO:0008270">
    <property type="term" value="F:zinc ion binding"/>
    <property type="evidence" value="ECO:0007669"/>
    <property type="project" value="UniProtKB-KW"/>
</dbReference>
<dbReference type="InterPro" id="IPR003656">
    <property type="entry name" value="Znf_BED"/>
</dbReference>
<keyword evidence="2 4" id="KW-0863">Zinc-finger</keyword>
<dbReference type="GO" id="GO:0003677">
    <property type="term" value="F:DNA binding"/>
    <property type="evidence" value="ECO:0007669"/>
    <property type="project" value="InterPro"/>
</dbReference>
<dbReference type="Gramene" id="GBG64405">
    <property type="protein sequence ID" value="GBG64405"/>
    <property type="gene ID" value="CBR_g44289"/>
</dbReference>
<evidence type="ECO:0000256" key="1">
    <source>
        <dbReference type="ARBA" id="ARBA00022723"/>
    </source>
</evidence>
<keyword evidence="1" id="KW-0479">Metal-binding</keyword>
<evidence type="ECO:0000256" key="3">
    <source>
        <dbReference type="ARBA" id="ARBA00022833"/>
    </source>
</evidence>
<feature type="compositionally biased region" description="Acidic residues" evidence="5">
    <location>
        <begin position="176"/>
        <end position="191"/>
    </location>
</feature>
<evidence type="ECO:0000256" key="5">
    <source>
        <dbReference type="SAM" id="MobiDB-lite"/>
    </source>
</evidence>
<keyword evidence="3" id="KW-0862">Zinc</keyword>
<gene>
    <name evidence="7" type="ORF">CBR_g44289</name>
</gene>
<feature type="region of interest" description="Disordered" evidence="5">
    <location>
        <begin position="171"/>
        <end position="193"/>
    </location>
</feature>
<evidence type="ECO:0000313" key="7">
    <source>
        <dbReference type="EMBL" id="GBG64405.1"/>
    </source>
</evidence>
<feature type="domain" description="BED-type" evidence="6">
    <location>
        <begin position="21"/>
        <end position="95"/>
    </location>
</feature>